<accession>A0A242CGK6</accession>
<comment type="caution">
    <text evidence="2">The sequence shown here is derived from an EMBL/GenBank/DDBJ whole genome shotgun (WGS) entry which is preliminary data.</text>
</comment>
<dbReference type="OrthoDB" id="2223244at2"/>
<dbReference type="EMBL" id="NGLE01000001">
    <property type="protein sequence ID" value="OTO09346.1"/>
    <property type="molecule type" value="Genomic_DNA"/>
</dbReference>
<gene>
    <name evidence="2" type="ORF">A5880_000025</name>
    <name evidence="1" type="ORF">A5880_002120</name>
</gene>
<reference evidence="1 3" key="2">
    <citation type="submission" date="2018-07" db="EMBL/GenBank/DDBJ databases">
        <title>The Genome Sequence of Enterococcus sp. DIV0659b.</title>
        <authorList>
            <consortium name="The Broad Institute Genomics Platform"/>
            <consortium name="The Broad Institute Genomic Center for Infectious Diseases"/>
            <person name="Earl A."/>
            <person name="Manson A."/>
            <person name="Schwartman J."/>
            <person name="Gilmore M."/>
            <person name="Abouelleil A."/>
            <person name="Cao P."/>
            <person name="Chapman S."/>
            <person name="Cusick C."/>
            <person name="Shea T."/>
            <person name="Young S."/>
            <person name="Neafsey D."/>
            <person name="Nusbaum C."/>
            <person name="Birren B."/>
        </authorList>
    </citation>
    <scope>NUCLEOTIDE SEQUENCE [LARGE SCALE GENOMIC DNA]</scope>
    <source>
        <strain evidence="1 3">4G2_DIV0659</strain>
    </source>
</reference>
<organism evidence="2">
    <name type="scientific">Candidatus Enterococcus mansonii</name>
    <dbReference type="NCBI Taxonomy" id="1834181"/>
    <lineage>
        <taxon>Bacteria</taxon>
        <taxon>Bacillati</taxon>
        <taxon>Bacillota</taxon>
        <taxon>Bacilli</taxon>
        <taxon>Lactobacillales</taxon>
        <taxon>Enterococcaceae</taxon>
        <taxon>Enterococcus</taxon>
    </lineage>
</organism>
<protein>
    <submittedName>
        <fullName evidence="2">Uncharacterized protein</fullName>
    </submittedName>
</protein>
<evidence type="ECO:0000313" key="1">
    <source>
        <dbReference type="EMBL" id="MEI5994534.1"/>
    </source>
</evidence>
<keyword evidence="3" id="KW-1185">Reference proteome</keyword>
<dbReference type="Proteomes" id="UP000195139">
    <property type="component" value="Unassembled WGS sequence"/>
</dbReference>
<proteinExistence type="predicted"/>
<evidence type="ECO:0000313" key="2">
    <source>
        <dbReference type="EMBL" id="OTO09346.1"/>
    </source>
</evidence>
<reference evidence="2" key="1">
    <citation type="submission" date="2017-05" db="EMBL/GenBank/DDBJ databases">
        <title>The Genome Sequence of Enterococcus sp. 4G2_DIV0659.</title>
        <authorList>
            <consortium name="The Broad Institute Genomics Platform"/>
            <consortium name="The Broad Institute Genomic Center for Infectious Diseases"/>
            <person name="Earl A."/>
            <person name="Manson A."/>
            <person name="Schwartman J."/>
            <person name="Gilmore M."/>
            <person name="Abouelleil A."/>
            <person name="Cao P."/>
            <person name="Chapman S."/>
            <person name="Cusick C."/>
            <person name="Shea T."/>
            <person name="Young S."/>
            <person name="Neafsey D."/>
            <person name="Nusbaum C."/>
            <person name="Birren B."/>
        </authorList>
    </citation>
    <scope>NUCLEOTIDE SEQUENCE [LARGE SCALE GENOMIC DNA]</scope>
    <source>
        <strain evidence="2">4G2_DIV0659</strain>
    </source>
</reference>
<name>A0A242CGK6_9ENTE</name>
<evidence type="ECO:0000313" key="3">
    <source>
        <dbReference type="Proteomes" id="UP000195139"/>
    </source>
</evidence>
<dbReference type="EMBL" id="NGLE02000001">
    <property type="protein sequence ID" value="MEI5994534.1"/>
    <property type="molecule type" value="Genomic_DNA"/>
</dbReference>
<dbReference type="AlphaFoldDB" id="A0A242CGK6"/>
<dbReference type="RefSeq" id="WP_086329006.1">
    <property type="nucleotide sequence ID" value="NZ_NGLE02000001.1"/>
</dbReference>
<sequence length="112" mass="12987">MNRRKKIEELKHSFSDEKKFVDTGYYRIRTLDEQSIEMAYLVAGSCGETIVHPQITILFDEHKTIGITLIDMLASPPKFLHRDLTNEQEIDLELDALIEKFSHAAIIIKKQN</sequence>